<evidence type="ECO:0000256" key="2">
    <source>
        <dbReference type="SAM" id="Phobius"/>
    </source>
</evidence>
<feature type="transmembrane region" description="Helical" evidence="2">
    <location>
        <begin position="31"/>
        <end position="51"/>
    </location>
</feature>
<keyword evidence="2" id="KW-0472">Membrane</keyword>
<feature type="region of interest" description="Disordered" evidence="1">
    <location>
        <begin position="1"/>
        <end position="23"/>
    </location>
</feature>
<name>A0ABT1QII4_9NOCA</name>
<dbReference type="Gene3D" id="3.20.20.80">
    <property type="entry name" value="Glycosidases"/>
    <property type="match status" value="1"/>
</dbReference>
<protein>
    <submittedName>
        <fullName evidence="3">Cellulase family glycosylhydrolase</fullName>
    </submittedName>
</protein>
<keyword evidence="2" id="KW-0812">Transmembrane</keyword>
<dbReference type="EMBL" id="JANFQF010000014">
    <property type="protein sequence ID" value="MCQ4120895.1"/>
    <property type="molecule type" value="Genomic_DNA"/>
</dbReference>
<dbReference type="InterPro" id="IPR051923">
    <property type="entry name" value="Glycosyl_Hydrolase_39"/>
</dbReference>
<evidence type="ECO:0000313" key="3">
    <source>
        <dbReference type="EMBL" id="MCQ4120895.1"/>
    </source>
</evidence>
<gene>
    <name evidence="3" type="ORF">NOF53_17275</name>
</gene>
<dbReference type="InterPro" id="IPR013207">
    <property type="entry name" value="LGFP"/>
</dbReference>
<sequence length="533" mass="56639">MHGGRYWGTAGRRKARRLGGGRGDTGERRRLILVAAIVLVVSIGAGTMVLLRAGSGPETQTPALPPPATQSPPVVGVGDSGQLLDAPDADVAQALDAVTALGATSIRLPITWAFVEPEQGVLDWSPVDRIVVAAEQRDLSILGMIAYSPGWAAVPGAAGLSALAAEPSSPALFGQFAGRVAERYRDRIAAYEVWNEPNSSLFFAPASDPVAYTDLLKAAYREIKDHDPAALVVGGAITSVVDSPIFMNAVDFARGMYDAGAQGHFDALSFHPYHRTTGFAAGTIWPESPIRQLIDIRQLMVQHGDQDKKIWATEYGLPSAEVPGTTASALIANFLTTWQELPYGGPLYLFEIIDRGTGSADPEHTFGLLTGDFTPKLTFLAAQHVLGQEIPLSSEASRFAGKAPPSLGEIRSPVYAVGTSLRQEFEDGTLYETDSGYVVVPPPIAAKMRQSPARPTTQFADGTQQFEGDTGLRAFTSPAGTFLVHGAILDAYDPALGFPVTDEYDTADGRRESRFQHGAITWSSGTGAVVTFA</sequence>
<dbReference type="PANTHER" id="PTHR12631:SF10">
    <property type="entry name" value="BETA-XYLOSIDASE-LIKE PROTEIN-RELATED"/>
    <property type="match status" value="1"/>
</dbReference>
<keyword evidence="2" id="KW-1133">Transmembrane helix</keyword>
<dbReference type="Proteomes" id="UP001524501">
    <property type="component" value="Unassembled WGS sequence"/>
</dbReference>
<reference evidence="3 4" key="1">
    <citation type="submission" date="2022-07" db="EMBL/GenBank/DDBJ databases">
        <title>Degradation activity of malathion, p-nitrophenol and potential low-temperature adaptation strategy of Rhodococcus sp. FXJ9.536.</title>
        <authorList>
            <person name="Huang J."/>
            <person name="Huang Y."/>
        </authorList>
    </citation>
    <scope>NUCLEOTIDE SEQUENCE [LARGE SCALE GENOMIC DNA]</scope>
    <source>
        <strain evidence="3 4">FXJ9.536</strain>
    </source>
</reference>
<dbReference type="Pfam" id="PF08310">
    <property type="entry name" value="LGFP"/>
    <property type="match status" value="1"/>
</dbReference>
<comment type="caution">
    <text evidence="3">The sequence shown here is derived from an EMBL/GenBank/DDBJ whole genome shotgun (WGS) entry which is preliminary data.</text>
</comment>
<proteinExistence type="predicted"/>
<evidence type="ECO:0000313" key="4">
    <source>
        <dbReference type="Proteomes" id="UP001524501"/>
    </source>
</evidence>
<keyword evidence="4" id="KW-1185">Reference proteome</keyword>
<evidence type="ECO:0000256" key="1">
    <source>
        <dbReference type="SAM" id="MobiDB-lite"/>
    </source>
</evidence>
<dbReference type="RefSeq" id="WP_255970901.1">
    <property type="nucleotide sequence ID" value="NZ_JANFQF010000014.1"/>
</dbReference>
<accession>A0ABT1QII4</accession>
<organism evidence="3 4">
    <name type="scientific">Rhodococcus tibetensis</name>
    <dbReference type="NCBI Taxonomy" id="2965064"/>
    <lineage>
        <taxon>Bacteria</taxon>
        <taxon>Bacillati</taxon>
        <taxon>Actinomycetota</taxon>
        <taxon>Actinomycetes</taxon>
        <taxon>Mycobacteriales</taxon>
        <taxon>Nocardiaceae</taxon>
        <taxon>Rhodococcus</taxon>
    </lineage>
</organism>
<dbReference type="SUPFAM" id="SSF51445">
    <property type="entry name" value="(Trans)glycosidases"/>
    <property type="match status" value="1"/>
</dbReference>
<dbReference type="InterPro" id="IPR017853">
    <property type="entry name" value="GH"/>
</dbReference>
<dbReference type="PANTHER" id="PTHR12631">
    <property type="entry name" value="ALPHA-L-IDURONIDASE"/>
    <property type="match status" value="1"/>
</dbReference>